<dbReference type="PROSITE" id="PS50885">
    <property type="entry name" value="HAMP"/>
    <property type="match status" value="1"/>
</dbReference>
<accession>A0A1G8CL01</accession>
<dbReference type="SMART" id="SM00387">
    <property type="entry name" value="HATPase_c"/>
    <property type="match status" value="1"/>
</dbReference>
<evidence type="ECO:0000256" key="7">
    <source>
        <dbReference type="ARBA" id="ARBA00022692"/>
    </source>
</evidence>
<dbReference type="InterPro" id="IPR003594">
    <property type="entry name" value="HATPase_dom"/>
</dbReference>
<evidence type="ECO:0000313" key="16">
    <source>
        <dbReference type="Proteomes" id="UP000198923"/>
    </source>
</evidence>
<evidence type="ECO:0000256" key="11">
    <source>
        <dbReference type="ARBA" id="ARBA00023136"/>
    </source>
</evidence>
<dbReference type="InterPro" id="IPR003661">
    <property type="entry name" value="HisK_dim/P_dom"/>
</dbReference>
<evidence type="ECO:0000259" key="13">
    <source>
        <dbReference type="PROSITE" id="PS50109"/>
    </source>
</evidence>
<dbReference type="STRING" id="504805.SAMN05421505_11647"/>
<dbReference type="InterPro" id="IPR004358">
    <property type="entry name" value="Sig_transdc_His_kin-like_C"/>
</dbReference>
<dbReference type="GO" id="GO:0005886">
    <property type="term" value="C:plasma membrane"/>
    <property type="evidence" value="ECO:0007669"/>
    <property type="project" value="UniProtKB-SubCell"/>
</dbReference>
<evidence type="ECO:0000256" key="5">
    <source>
        <dbReference type="ARBA" id="ARBA00022553"/>
    </source>
</evidence>
<dbReference type="RefSeq" id="WP_093171615.1">
    <property type="nucleotide sequence ID" value="NZ_FNCN01000016.1"/>
</dbReference>
<dbReference type="Gene3D" id="1.10.287.130">
    <property type="match status" value="1"/>
</dbReference>
<dbReference type="Pfam" id="PF00672">
    <property type="entry name" value="HAMP"/>
    <property type="match status" value="1"/>
</dbReference>
<dbReference type="Pfam" id="PF00512">
    <property type="entry name" value="HisKA"/>
    <property type="match status" value="1"/>
</dbReference>
<dbReference type="GO" id="GO:0005509">
    <property type="term" value="F:calcium ion binding"/>
    <property type="evidence" value="ECO:0007669"/>
    <property type="project" value="UniProtKB-ARBA"/>
</dbReference>
<evidence type="ECO:0000256" key="8">
    <source>
        <dbReference type="ARBA" id="ARBA00022777"/>
    </source>
</evidence>
<dbReference type="PRINTS" id="PR00344">
    <property type="entry name" value="BCTRLSENSOR"/>
</dbReference>
<dbReference type="SUPFAM" id="SSF158472">
    <property type="entry name" value="HAMP domain-like"/>
    <property type="match status" value="1"/>
</dbReference>
<dbReference type="PROSITE" id="PS50109">
    <property type="entry name" value="HIS_KIN"/>
    <property type="match status" value="1"/>
</dbReference>
<feature type="transmembrane region" description="Helical" evidence="12">
    <location>
        <begin position="157"/>
        <end position="180"/>
    </location>
</feature>
<dbReference type="Gene3D" id="6.10.340.10">
    <property type="match status" value="1"/>
</dbReference>
<keyword evidence="7 12" id="KW-0812">Transmembrane</keyword>
<reference evidence="15 16" key="1">
    <citation type="submission" date="2016-10" db="EMBL/GenBank/DDBJ databases">
        <authorList>
            <person name="de Groot N.N."/>
        </authorList>
    </citation>
    <scope>NUCLEOTIDE SEQUENCE [LARGE SCALE GENOMIC DNA]</scope>
    <source>
        <strain evidence="15 16">CPCC 201354</strain>
    </source>
</reference>
<keyword evidence="11 12" id="KW-0472">Membrane</keyword>
<dbReference type="InterPro" id="IPR050428">
    <property type="entry name" value="TCS_sensor_his_kinase"/>
</dbReference>
<dbReference type="AlphaFoldDB" id="A0A1G8CL01"/>
<evidence type="ECO:0000256" key="4">
    <source>
        <dbReference type="ARBA" id="ARBA00012438"/>
    </source>
</evidence>
<proteinExistence type="predicted"/>
<comment type="catalytic activity">
    <reaction evidence="1">
        <text>ATP + protein L-histidine = ADP + protein N-phospho-L-histidine.</text>
        <dbReference type="EC" id="2.7.13.3"/>
    </reaction>
</comment>
<dbReference type="SUPFAM" id="SSF55874">
    <property type="entry name" value="ATPase domain of HSP90 chaperone/DNA topoisomerase II/histidine kinase"/>
    <property type="match status" value="1"/>
</dbReference>
<keyword evidence="9 12" id="KW-1133">Transmembrane helix</keyword>
<dbReference type="CDD" id="cd00082">
    <property type="entry name" value="HisKA"/>
    <property type="match status" value="1"/>
</dbReference>
<evidence type="ECO:0000259" key="14">
    <source>
        <dbReference type="PROSITE" id="PS50885"/>
    </source>
</evidence>
<dbReference type="InterPro" id="IPR005467">
    <property type="entry name" value="His_kinase_dom"/>
</dbReference>
<dbReference type="GO" id="GO:0000155">
    <property type="term" value="F:phosphorelay sensor kinase activity"/>
    <property type="evidence" value="ECO:0007669"/>
    <property type="project" value="InterPro"/>
</dbReference>
<dbReference type="SMART" id="SM00388">
    <property type="entry name" value="HisKA"/>
    <property type="match status" value="1"/>
</dbReference>
<feature type="domain" description="Histidine kinase" evidence="13">
    <location>
        <begin position="256"/>
        <end position="472"/>
    </location>
</feature>
<comment type="subcellular location">
    <subcellularLocation>
        <location evidence="3">Cell membrane</location>
    </subcellularLocation>
</comment>
<dbReference type="InterPro" id="IPR036097">
    <property type="entry name" value="HisK_dim/P_sf"/>
</dbReference>
<evidence type="ECO:0000256" key="2">
    <source>
        <dbReference type="ARBA" id="ARBA00001968"/>
    </source>
</evidence>
<dbReference type="Pfam" id="PF02518">
    <property type="entry name" value="HATPase_c"/>
    <property type="match status" value="1"/>
</dbReference>
<evidence type="ECO:0000313" key="15">
    <source>
        <dbReference type="EMBL" id="SDH45933.1"/>
    </source>
</evidence>
<evidence type="ECO:0000256" key="12">
    <source>
        <dbReference type="SAM" id="Phobius"/>
    </source>
</evidence>
<dbReference type="SMART" id="SM00304">
    <property type="entry name" value="HAMP"/>
    <property type="match status" value="1"/>
</dbReference>
<dbReference type="PANTHER" id="PTHR45436:SF5">
    <property type="entry name" value="SENSOR HISTIDINE KINASE TRCS"/>
    <property type="match status" value="1"/>
</dbReference>
<dbReference type="InterPro" id="IPR036890">
    <property type="entry name" value="HATPase_C_sf"/>
</dbReference>
<dbReference type="Gene3D" id="3.30.565.10">
    <property type="entry name" value="Histidine kinase-like ATPase, C-terminal domain"/>
    <property type="match status" value="1"/>
</dbReference>
<evidence type="ECO:0000256" key="9">
    <source>
        <dbReference type="ARBA" id="ARBA00022989"/>
    </source>
</evidence>
<keyword evidence="8 15" id="KW-0418">Kinase</keyword>
<feature type="domain" description="HAMP" evidence="14">
    <location>
        <begin position="181"/>
        <end position="234"/>
    </location>
</feature>
<keyword evidence="16" id="KW-1185">Reference proteome</keyword>
<organism evidence="15 16">
    <name type="scientific">Sinosporangium album</name>
    <dbReference type="NCBI Taxonomy" id="504805"/>
    <lineage>
        <taxon>Bacteria</taxon>
        <taxon>Bacillati</taxon>
        <taxon>Actinomycetota</taxon>
        <taxon>Actinomycetes</taxon>
        <taxon>Streptosporangiales</taxon>
        <taxon>Streptosporangiaceae</taxon>
        <taxon>Sinosporangium</taxon>
    </lineage>
</organism>
<dbReference type="FunFam" id="3.30.565.10:FF:000006">
    <property type="entry name" value="Sensor histidine kinase WalK"/>
    <property type="match status" value="1"/>
</dbReference>
<dbReference type="SUPFAM" id="SSF47384">
    <property type="entry name" value="Homodimeric domain of signal transducing histidine kinase"/>
    <property type="match status" value="1"/>
</dbReference>
<dbReference type="CDD" id="cd06225">
    <property type="entry name" value="HAMP"/>
    <property type="match status" value="1"/>
</dbReference>
<keyword evidence="5" id="KW-0597">Phosphoprotein</keyword>
<dbReference type="CDD" id="cd00075">
    <property type="entry name" value="HATPase"/>
    <property type="match status" value="1"/>
</dbReference>
<evidence type="ECO:0000256" key="10">
    <source>
        <dbReference type="ARBA" id="ARBA00023012"/>
    </source>
</evidence>
<name>A0A1G8CL01_9ACTN</name>
<gene>
    <name evidence="15" type="ORF">SAMN05421505_11647</name>
</gene>
<keyword evidence="6" id="KW-0808">Transferase</keyword>
<sequence>MINRVRRLSARTPLRVKLVAAVIALTVTGLLAVGTGNVSLLRNYLVERVDTRIDEVADRVIWRVIRKPKEDKRVWVPDDAMVRITNASGMEEYFESGIDVQGLPEPRLTGVPLHEPHTVRAVSGTLLWRVKIQPAEGNRTLVVAMTMSEVNQTTSTLAGFELLGGVVVIVLLAGIGAVMVRRSLRPLTEIERTAGAIAAGELSRRVPEAAGDTEVGRLARALNGMLSQIESAFTARSQSERAARRSEERMRQFVADASHELRTPLTSIRGFAEYYRQNPDADTDELMRRVESQAARMGVLVDDLLLLARLDQKRPLDTHPVDLLAVAADSMHDARLLAPERAISLEVVGDEAMIVNADETRLRQVVGNLMSNALMYTPEPGAITIRVGVEQEEAFIEVADEGPGLSPQQAERVFERFYRADSSRARRGVEDGGSGLGLAIVAAIVEAHGGSVALKTTPGSGSTFRVTLPLALD</sequence>
<dbReference type="PANTHER" id="PTHR45436">
    <property type="entry name" value="SENSOR HISTIDINE KINASE YKOH"/>
    <property type="match status" value="1"/>
</dbReference>
<protein>
    <recommendedName>
        <fullName evidence="4">histidine kinase</fullName>
        <ecNumber evidence="4">2.7.13.3</ecNumber>
    </recommendedName>
</protein>
<evidence type="ECO:0000256" key="1">
    <source>
        <dbReference type="ARBA" id="ARBA00000085"/>
    </source>
</evidence>
<evidence type="ECO:0000256" key="3">
    <source>
        <dbReference type="ARBA" id="ARBA00004236"/>
    </source>
</evidence>
<dbReference type="FunFam" id="1.10.287.130:FF:000001">
    <property type="entry name" value="Two-component sensor histidine kinase"/>
    <property type="match status" value="1"/>
</dbReference>
<dbReference type="OrthoDB" id="9786919at2"/>
<comment type="cofactor">
    <cofactor evidence="2">
        <name>a divalent metal cation</name>
        <dbReference type="ChEBI" id="CHEBI:60240"/>
    </cofactor>
</comment>
<dbReference type="EMBL" id="FNCN01000016">
    <property type="protein sequence ID" value="SDH45933.1"/>
    <property type="molecule type" value="Genomic_DNA"/>
</dbReference>
<dbReference type="Proteomes" id="UP000198923">
    <property type="component" value="Unassembled WGS sequence"/>
</dbReference>
<evidence type="ECO:0000256" key="6">
    <source>
        <dbReference type="ARBA" id="ARBA00022679"/>
    </source>
</evidence>
<dbReference type="EC" id="2.7.13.3" evidence="4"/>
<keyword evidence="10" id="KW-0902">Two-component regulatory system</keyword>
<dbReference type="InterPro" id="IPR003660">
    <property type="entry name" value="HAMP_dom"/>
</dbReference>